<dbReference type="CDD" id="cd06141">
    <property type="entry name" value="WRN_exo"/>
    <property type="match status" value="1"/>
</dbReference>
<accession>A0AAD2GZB8</accession>
<evidence type="ECO:0000259" key="12">
    <source>
        <dbReference type="Pfam" id="PF20499"/>
    </source>
</evidence>
<dbReference type="InterPro" id="IPR051132">
    <property type="entry name" value="3-5_Exonuclease_domain"/>
</dbReference>
<dbReference type="PANTHER" id="PTHR13620">
    <property type="entry name" value="3-5 EXONUCLEASE"/>
    <property type="match status" value="1"/>
</dbReference>
<evidence type="ECO:0000256" key="6">
    <source>
        <dbReference type="ARBA" id="ARBA00022842"/>
    </source>
</evidence>
<feature type="domain" description="DUF6729" evidence="12">
    <location>
        <begin position="323"/>
        <end position="496"/>
    </location>
</feature>
<dbReference type="Pfam" id="PF20499">
    <property type="entry name" value="DUF6729"/>
    <property type="match status" value="1"/>
</dbReference>
<evidence type="ECO:0000259" key="11">
    <source>
        <dbReference type="Pfam" id="PF01612"/>
    </source>
</evidence>
<feature type="domain" description="3'-5' exonuclease" evidence="11">
    <location>
        <begin position="694"/>
        <end position="844"/>
    </location>
</feature>
<reference evidence="13" key="1">
    <citation type="submission" date="2023-11" db="EMBL/GenBank/DDBJ databases">
        <authorList>
            <person name="De Vega J J."/>
            <person name="De Vega J J."/>
        </authorList>
    </citation>
    <scope>NUCLEOTIDE SEQUENCE</scope>
</reference>
<keyword evidence="3" id="KW-0479">Metal-binding</keyword>
<organism evidence="13 14">
    <name type="scientific">Mycena citricolor</name>
    <dbReference type="NCBI Taxonomy" id="2018698"/>
    <lineage>
        <taxon>Eukaryota</taxon>
        <taxon>Fungi</taxon>
        <taxon>Dikarya</taxon>
        <taxon>Basidiomycota</taxon>
        <taxon>Agaricomycotina</taxon>
        <taxon>Agaricomycetes</taxon>
        <taxon>Agaricomycetidae</taxon>
        <taxon>Agaricales</taxon>
        <taxon>Marasmiineae</taxon>
        <taxon>Mycenaceae</taxon>
        <taxon>Mycena</taxon>
    </lineage>
</organism>
<dbReference type="PANTHER" id="PTHR13620:SF109">
    <property type="entry name" value="3'-5' EXONUCLEASE"/>
    <property type="match status" value="1"/>
</dbReference>
<keyword evidence="14" id="KW-1185">Reference proteome</keyword>
<feature type="region of interest" description="Disordered" evidence="10">
    <location>
        <begin position="168"/>
        <end position="268"/>
    </location>
</feature>
<feature type="compositionally biased region" description="Basic residues" evidence="10">
    <location>
        <begin position="24"/>
        <end position="35"/>
    </location>
</feature>
<evidence type="ECO:0000256" key="5">
    <source>
        <dbReference type="ARBA" id="ARBA00022839"/>
    </source>
</evidence>
<evidence type="ECO:0000256" key="8">
    <source>
        <dbReference type="ARBA" id="ARBA00040531"/>
    </source>
</evidence>
<protein>
    <recommendedName>
        <fullName evidence="8">3'-5' exonuclease</fullName>
    </recommendedName>
    <alternativeName>
        <fullName evidence="9">Werner Syndrome-like exonuclease</fullName>
    </alternativeName>
</protein>
<keyword evidence="4" id="KW-0378">Hydrolase</keyword>
<dbReference type="Proteomes" id="UP001295794">
    <property type="component" value="Unassembled WGS sequence"/>
</dbReference>
<proteinExistence type="predicted"/>
<evidence type="ECO:0000313" key="13">
    <source>
        <dbReference type="EMBL" id="CAK5266047.1"/>
    </source>
</evidence>
<evidence type="ECO:0000256" key="9">
    <source>
        <dbReference type="ARBA" id="ARBA00042761"/>
    </source>
</evidence>
<dbReference type="Gene3D" id="3.30.420.10">
    <property type="entry name" value="Ribonuclease H-like superfamily/Ribonuclease H"/>
    <property type="match status" value="1"/>
</dbReference>
<keyword evidence="2" id="KW-0540">Nuclease</keyword>
<dbReference type="GO" id="GO:0008408">
    <property type="term" value="F:3'-5' exonuclease activity"/>
    <property type="evidence" value="ECO:0007669"/>
    <property type="project" value="InterPro"/>
</dbReference>
<evidence type="ECO:0000256" key="4">
    <source>
        <dbReference type="ARBA" id="ARBA00022801"/>
    </source>
</evidence>
<dbReference type="SUPFAM" id="SSF53098">
    <property type="entry name" value="Ribonuclease H-like"/>
    <property type="match status" value="1"/>
</dbReference>
<feature type="region of interest" description="Disordered" evidence="10">
    <location>
        <begin position="1"/>
        <end position="62"/>
    </location>
</feature>
<dbReference type="GO" id="GO:0046872">
    <property type="term" value="F:metal ion binding"/>
    <property type="evidence" value="ECO:0007669"/>
    <property type="project" value="UniProtKB-KW"/>
</dbReference>
<dbReference type="InterPro" id="IPR036397">
    <property type="entry name" value="RNaseH_sf"/>
</dbReference>
<keyword evidence="5" id="KW-0269">Exonuclease</keyword>
<dbReference type="InterPro" id="IPR046616">
    <property type="entry name" value="DUF6729"/>
</dbReference>
<keyword evidence="6" id="KW-0460">Magnesium</keyword>
<evidence type="ECO:0000256" key="3">
    <source>
        <dbReference type="ARBA" id="ARBA00022723"/>
    </source>
</evidence>
<dbReference type="InterPro" id="IPR002562">
    <property type="entry name" value="3'-5'_exonuclease_dom"/>
</dbReference>
<comment type="caution">
    <text evidence="13">The sequence shown here is derived from an EMBL/GenBank/DDBJ whole genome shotgun (WGS) entry which is preliminary data.</text>
</comment>
<dbReference type="Pfam" id="PF01612">
    <property type="entry name" value="DNA_pol_A_exo1"/>
    <property type="match status" value="1"/>
</dbReference>
<comment type="subcellular location">
    <subcellularLocation>
        <location evidence="1">Nucleus</location>
    </subcellularLocation>
</comment>
<keyword evidence="7" id="KW-0539">Nucleus</keyword>
<dbReference type="EMBL" id="CAVNYO010000105">
    <property type="protein sequence ID" value="CAK5266047.1"/>
    <property type="molecule type" value="Genomic_DNA"/>
</dbReference>
<dbReference type="GO" id="GO:0003676">
    <property type="term" value="F:nucleic acid binding"/>
    <property type="evidence" value="ECO:0007669"/>
    <property type="project" value="InterPro"/>
</dbReference>
<evidence type="ECO:0000256" key="1">
    <source>
        <dbReference type="ARBA" id="ARBA00004123"/>
    </source>
</evidence>
<evidence type="ECO:0000256" key="10">
    <source>
        <dbReference type="SAM" id="MobiDB-lite"/>
    </source>
</evidence>
<dbReference type="GO" id="GO:0006139">
    <property type="term" value="P:nucleobase-containing compound metabolic process"/>
    <property type="evidence" value="ECO:0007669"/>
    <property type="project" value="InterPro"/>
</dbReference>
<evidence type="ECO:0000256" key="2">
    <source>
        <dbReference type="ARBA" id="ARBA00022722"/>
    </source>
</evidence>
<evidence type="ECO:0000313" key="14">
    <source>
        <dbReference type="Proteomes" id="UP001295794"/>
    </source>
</evidence>
<feature type="compositionally biased region" description="Acidic residues" evidence="10">
    <location>
        <begin position="215"/>
        <end position="254"/>
    </location>
</feature>
<sequence>MDKEEARDVSGEQRAQSTPSVKHAPGRPKGSKNKPKLTPALAAKTSGKPRGRPRGSGPKQIAAAAAAAKIAATNTTVNSAGTGDAAASSSSPHIETVVVQMPVVKRPVGRPRLHAPPPVTSVNLGRTKTLPGVSAVIRTRAPGTVDNRNPLNLQPIFLNAPRFTVPSPSPHPLPLAGDALSDVGTNQPEASASVPRSHIVATDRVQAAAETETREIDEEDEDERDGCEQYLDDGIGEEPGGEEDEGDGDDDGLASEEGQNSDLKTKRAPHPHALWVMSRFHDLVRASAQRGDNGLPPLYRDHRTFWFPCEDSYFATRNLSVEELTPEALYQCRWLLWDPGAFDKIPCPREGCSSNLVRHGTIKRPRRVVDLDDTFFMIGYRYRCPMCVHSKSGRHTVTFNSWDAAILRKLPRALANSFPAILSHRSAISERVFMFMRSCFQSGMSAKQFSDALRVRHLENYDKLQLAYLSTVARARAKNIWLGANSDSRKFKSFPPFDDRSSTGFHGYIPGSQLLRDLYDRFVELHGPDYNQAISLLRGYLCAIDHSFKLAKHIARVNGEQIFIALLTVTNELGEIRVCNLVATKAHSQFELALNCMRESLERYGHDQPAIFYTDNMADKEFLERCFPSLREDVITVEKYSELPHLELLSCDKIFVMSGHDEINEAMRAILHELPDDSSLGDSLVLFVDSEWNVEMSSRGYITGRGSTAVLQLGFKDRIYILQIGQMLAGSRLPLALKQIFTNPRILKVGRAVHADLKNLQDACASTDAFVGAVDLARLAKDRLVISTAKVGLDDLCARVLGKRLDKNVAERLSSMWDSETLTEAQIKYAALDVHACRCIYDVLVQIPLPIPLPKTAPVGTDVLLFSEDRTCLVARGTISALSGRYQERVMITASQCIVCVLEVVVPGALFKSGKKEIALEAMGSVPFDVIWRRSHIRLQAASNIPSLPRVPSARPIAPMGTNKLSDEAVGASAGQSNLVETLREVDKPSESIERAPFNPNSHAVDAESAAQGNTILNEVIQWKEWRTEIRSRVLKDPFHLFNMFYISAGHSLRPEFARAFRDALFLPDPQDKAKIVDIWLTNEIQEYQIALEDILQDVPERSNWVNGNLYFPSSKVSGVLPIPIDIRRKAGMADFDTVTTPRTALHYHLALLQGTRKAVLPIHNDAEEKLFRDFMSGQHSFGNFTSPKQVNDAVRAWNAEADTQKDIYYKLSEQLKVYYNGKWKRNANIKQTKALTAAIRRPVLNKIRDPKRLDVMPAVPEVPMRLHSASAGLLPLDPPPPAQPPMSPTPNTFSQTAVDSLAVAISGAAGITFVAGSSRKTATGEGPPRSLQSHTQALAKRKVDAAVLTAESMPKNKRAKRSCRRCGKASPGCRGAKEVKYCHNPCRDCGKQDCRGRNPKSPNVECSRAKWNDE</sequence>
<dbReference type="InterPro" id="IPR012337">
    <property type="entry name" value="RNaseH-like_sf"/>
</dbReference>
<name>A0AAD2GZB8_9AGAR</name>
<feature type="compositionally biased region" description="Basic and acidic residues" evidence="10">
    <location>
        <begin position="1"/>
        <end position="11"/>
    </location>
</feature>
<gene>
    <name evidence="13" type="ORF">MYCIT1_LOCUS7525</name>
</gene>
<dbReference type="GO" id="GO:0005634">
    <property type="term" value="C:nucleus"/>
    <property type="evidence" value="ECO:0007669"/>
    <property type="project" value="UniProtKB-SubCell"/>
</dbReference>
<evidence type="ECO:0000256" key="7">
    <source>
        <dbReference type="ARBA" id="ARBA00023242"/>
    </source>
</evidence>
<feature type="region of interest" description="Disordered" evidence="10">
    <location>
        <begin position="1396"/>
        <end position="1415"/>
    </location>
</feature>